<accession>A0A8J7PGJ2</accession>
<proteinExistence type="predicted"/>
<comment type="caution">
    <text evidence="2">The sequence shown here is derived from an EMBL/GenBank/DDBJ whole genome shotgun (WGS) entry which is preliminary data.</text>
</comment>
<feature type="signal peptide" evidence="1">
    <location>
        <begin position="1"/>
        <end position="25"/>
    </location>
</feature>
<gene>
    <name evidence="2" type="ORF">J0M35_04255</name>
</gene>
<organism evidence="2 3">
    <name type="scientific">Candidatus Obscuribacter phosphatis</name>
    <dbReference type="NCBI Taxonomy" id="1906157"/>
    <lineage>
        <taxon>Bacteria</taxon>
        <taxon>Bacillati</taxon>
        <taxon>Candidatus Melainabacteria</taxon>
        <taxon>Candidatus Obscuribacterales</taxon>
        <taxon>Candidatus Obscuribacteraceae</taxon>
        <taxon>Candidatus Obscuribacter</taxon>
    </lineage>
</organism>
<evidence type="ECO:0000313" key="3">
    <source>
        <dbReference type="Proteomes" id="UP000664277"/>
    </source>
</evidence>
<evidence type="ECO:0000313" key="2">
    <source>
        <dbReference type="EMBL" id="MBN8659550.1"/>
    </source>
</evidence>
<reference evidence="2" key="1">
    <citation type="submission" date="2021-02" db="EMBL/GenBank/DDBJ databases">
        <title>Genome-Resolved Metagenomics of a Microbial Community Performing Photosynthetic Biological Nutrient Removal.</title>
        <authorList>
            <person name="Mcdaniel E.A."/>
        </authorList>
    </citation>
    <scope>NUCLEOTIDE SEQUENCE</scope>
    <source>
        <strain evidence="2">UWPOB_OBS1</strain>
    </source>
</reference>
<feature type="chain" id="PRO_5035276427" evidence="1">
    <location>
        <begin position="26"/>
        <end position="129"/>
    </location>
</feature>
<dbReference type="EMBL" id="JAFLCK010000004">
    <property type="protein sequence ID" value="MBN8659550.1"/>
    <property type="molecule type" value="Genomic_DNA"/>
</dbReference>
<sequence length="129" mass="13409">MLKKLASSFILASALVGTMVAPSYADDDTFKTVCLFPVRVLGSGVGTVVGVPLGAVKDGTKGAIMSTKWVAGKLGNEDGMYQQWTGALVGGPFGIVGGAAYGCFDGGWHGMKTGFEKPFSKEAFTFKED</sequence>
<dbReference type="AlphaFoldDB" id="A0A8J7PGJ2"/>
<dbReference type="Proteomes" id="UP000664277">
    <property type="component" value="Unassembled WGS sequence"/>
</dbReference>
<name>A0A8J7PGJ2_9BACT</name>
<evidence type="ECO:0000256" key="1">
    <source>
        <dbReference type="SAM" id="SignalP"/>
    </source>
</evidence>
<keyword evidence="1" id="KW-0732">Signal</keyword>
<protein>
    <submittedName>
        <fullName evidence="2">Uncharacterized protein</fullName>
    </submittedName>
</protein>